<dbReference type="GO" id="GO:0006782">
    <property type="term" value="P:protoporphyrinogen IX biosynthetic process"/>
    <property type="evidence" value="ECO:0007669"/>
    <property type="project" value="UniProtKB-UniPathway"/>
</dbReference>
<dbReference type="InterPro" id="IPR001260">
    <property type="entry name" value="Coprogen_oxidase_aer"/>
</dbReference>
<dbReference type="EMBL" id="HBFR01004608">
    <property type="protein sequence ID" value="CAD8875971.1"/>
    <property type="molecule type" value="Transcribed_RNA"/>
</dbReference>
<feature type="chain" id="PRO_5035677136" evidence="2">
    <location>
        <begin position="17"/>
        <end position="426"/>
    </location>
</feature>
<feature type="region of interest" description="Disordered" evidence="1">
    <location>
        <begin position="168"/>
        <end position="189"/>
    </location>
</feature>
<dbReference type="GO" id="GO:0004109">
    <property type="term" value="F:coproporphyrinogen oxidase activity"/>
    <property type="evidence" value="ECO:0007669"/>
    <property type="project" value="InterPro"/>
</dbReference>
<dbReference type="Gene3D" id="3.40.1500.10">
    <property type="entry name" value="Coproporphyrinogen III oxidase, aerobic"/>
    <property type="match status" value="1"/>
</dbReference>
<feature type="signal peptide" evidence="2">
    <location>
        <begin position="1"/>
        <end position="16"/>
    </location>
</feature>
<dbReference type="EMBL" id="HBFR01004607">
    <property type="protein sequence ID" value="CAD8875970.1"/>
    <property type="molecule type" value="Transcribed_RNA"/>
</dbReference>
<evidence type="ECO:0000313" key="3">
    <source>
        <dbReference type="EMBL" id="CAD8875970.1"/>
    </source>
</evidence>
<sequence>MSNAPLIFSTAVVATAFFVSPSFFCSSSEFGVSFVVSSSSTGNHGPAFATRPSAGTTIAFVPHISLAQRRRKNSSPLRESHSSVEIFEDFSSFLLKTQDEFIRSMEELDGSGQKFSRDGWGSFADGSDGDASAGGFTRVIQGGDVIEKGAASVTIVREGTLSAERAAAISGRRRKQREEDDAEEEAEMVPREGDIYRAAALSVVLHSRSPMVPTFRSDVRIFVVSRPDGDGGMLAWYGGGADLTPYYLFEDDVVEFHACYRDLVIRHFGAEDRERGRNVYDNMKADCDKYFYLPARAEHRGTGGIFFDDLDACTELSSDGPLAGSFVKAVAETWIPSYRKIVSRRKDTGYEEAQRRWQLLRRGRYLEFNLLYDRGVKFGLAGANPRVEGVMVSAPPMIAWEYNHDVKEGSEEWNLMQVLKSPKQWV</sequence>
<dbReference type="UniPathway" id="UPA00251">
    <property type="reaction ID" value="UER00322"/>
</dbReference>
<dbReference type="PRINTS" id="PR00073">
    <property type="entry name" value="COPRGNOXDASE"/>
</dbReference>
<organism evidence="4">
    <name type="scientific">Corethron hystrix</name>
    <dbReference type="NCBI Taxonomy" id="216773"/>
    <lineage>
        <taxon>Eukaryota</taxon>
        <taxon>Sar</taxon>
        <taxon>Stramenopiles</taxon>
        <taxon>Ochrophyta</taxon>
        <taxon>Bacillariophyta</taxon>
        <taxon>Coscinodiscophyceae</taxon>
        <taxon>Corethrophycidae</taxon>
        <taxon>Corethrales</taxon>
        <taxon>Corethraceae</taxon>
        <taxon>Corethron</taxon>
    </lineage>
</organism>
<evidence type="ECO:0000256" key="2">
    <source>
        <dbReference type="SAM" id="SignalP"/>
    </source>
</evidence>
<evidence type="ECO:0000313" key="4">
    <source>
        <dbReference type="EMBL" id="CAD8875971.1"/>
    </source>
</evidence>
<evidence type="ECO:0000256" key="1">
    <source>
        <dbReference type="SAM" id="MobiDB-lite"/>
    </source>
</evidence>
<reference evidence="4" key="1">
    <citation type="submission" date="2021-01" db="EMBL/GenBank/DDBJ databases">
        <authorList>
            <person name="Corre E."/>
            <person name="Pelletier E."/>
            <person name="Niang G."/>
            <person name="Scheremetjew M."/>
            <person name="Finn R."/>
            <person name="Kale V."/>
            <person name="Holt S."/>
            <person name="Cochrane G."/>
            <person name="Meng A."/>
            <person name="Brown T."/>
            <person name="Cohen L."/>
        </authorList>
    </citation>
    <scope>NUCLEOTIDE SEQUENCE</scope>
    <source>
        <strain evidence="4">308</strain>
    </source>
</reference>
<dbReference type="PANTHER" id="PTHR10755:SF3">
    <property type="entry name" value="COPROPORPHYRINOGEN OXIDASE"/>
    <property type="match status" value="1"/>
</dbReference>
<dbReference type="InterPro" id="IPR036406">
    <property type="entry name" value="Coprogen_oxidase_aer_sf"/>
</dbReference>
<dbReference type="GO" id="GO:0005737">
    <property type="term" value="C:cytoplasm"/>
    <property type="evidence" value="ECO:0007669"/>
    <property type="project" value="TreeGrafter"/>
</dbReference>
<name>A0A6U5DUK2_9STRA</name>
<proteinExistence type="predicted"/>
<gene>
    <name evidence="3" type="ORF">CHYS00102_LOCUS3148</name>
    <name evidence="4" type="ORF">CHYS00102_LOCUS3149</name>
</gene>
<dbReference type="AlphaFoldDB" id="A0A6U5DUK2"/>
<accession>A0A6U5DUK2</accession>
<dbReference type="SUPFAM" id="SSF102886">
    <property type="entry name" value="Coproporphyrinogen III oxidase"/>
    <property type="match status" value="1"/>
</dbReference>
<keyword evidence="2" id="KW-0732">Signal</keyword>
<dbReference type="Pfam" id="PF01218">
    <property type="entry name" value="Coprogen_oxidas"/>
    <property type="match status" value="1"/>
</dbReference>
<protein>
    <submittedName>
        <fullName evidence="4">Uncharacterized protein</fullName>
    </submittedName>
</protein>
<dbReference type="PANTHER" id="PTHR10755">
    <property type="entry name" value="COPROPORPHYRINOGEN III OXIDASE, MITOCHONDRIAL"/>
    <property type="match status" value="1"/>
</dbReference>